<sequence length="95" mass="10782">MVQPLAAGAPGRVALRQDSRLPEWSTALYWPATAGWHQVRGPGRTVHQFYVFPSSAWLGPELWERQQAARQRSATAWFFGLFLLAGGFLWLEEKL</sequence>
<feature type="transmembrane region" description="Helical" evidence="1">
    <location>
        <begin position="74"/>
        <end position="91"/>
    </location>
</feature>
<protein>
    <submittedName>
        <fullName evidence="2">Uncharacterized protein</fullName>
    </submittedName>
</protein>
<keyword evidence="1" id="KW-0472">Membrane</keyword>
<dbReference type="AlphaFoldDB" id="A0A927BCU6"/>
<keyword evidence="1" id="KW-0812">Transmembrane</keyword>
<dbReference type="RefSeq" id="WP_191004535.1">
    <property type="nucleotide sequence ID" value="NZ_JACXAD010000006.1"/>
</dbReference>
<reference evidence="2" key="1">
    <citation type="submission" date="2020-09" db="EMBL/GenBank/DDBJ databases">
        <authorList>
            <person name="Kim M.K."/>
        </authorList>
    </citation>
    <scope>NUCLEOTIDE SEQUENCE</scope>
    <source>
        <strain evidence="2">BT664</strain>
    </source>
</reference>
<evidence type="ECO:0000313" key="2">
    <source>
        <dbReference type="EMBL" id="MBD2767717.1"/>
    </source>
</evidence>
<dbReference type="Proteomes" id="UP000612233">
    <property type="component" value="Unassembled WGS sequence"/>
</dbReference>
<accession>A0A927BCU6</accession>
<keyword evidence="1" id="KW-1133">Transmembrane helix</keyword>
<evidence type="ECO:0000313" key="3">
    <source>
        <dbReference type="Proteomes" id="UP000612233"/>
    </source>
</evidence>
<organism evidence="2 3">
    <name type="scientific">Hymenobacter montanus</name>
    <dbReference type="NCBI Taxonomy" id="2771359"/>
    <lineage>
        <taxon>Bacteria</taxon>
        <taxon>Pseudomonadati</taxon>
        <taxon>Bacteroidota</taxon>
        <taxon>Cytophagia</taxon>
        <taxon>Cytophagales</taxon>
        <taxon>Hymenobacteraceae</taxon>
        <taxon>Hymenobacter</taxon>
    </lineage>
</organism>
<name>A0A927BCU6_9BACT</name>
<proteinExistence type="predicted"/>
<gene>
    <name evidence="2" type="ORF">IC235_07405</name>
</gene>
<dbReference type="EMBL" id="JACXAD010000006">
    <property type="protein sequence ID" value="MBD2767717.1"/>
    <property type="molecule type" value="Genomic_DNA"/>
</dbReference>
<evidence type="ECO:0000256" key="1">
    <source>
        <dbReference type="SAM" id="Phobius"/>
    </source>
</evidence>
<comment type="caution">
    <text evidence="2">The sequence shown here is derived from an EMBL/GenBank/DDBJ whole genome shotgun (WGS) entry which is preliminary data.</text>
</comment>
<keyword evidence="3" id="KW-1185">Reference proteome</keyword>